<feature type="domain" description="Brix" evidence="1">
    <location>
        <begin position="94"/>
        <end position="275"/>
    </location>
</feature>
<dbReference type="GO" id="GO:0042134">
    <property type="term" value="F:rRNA primary transcript binding"/>
    <property type="evidence" value="ECO:0007669"/>
    <property type="project" value="InterPro"/>
</dbReference>
<dbReference type="KEGG" id="bvk:117236444"/>
<dbReference type="GeneID" id="117236444"/>
<evidence type="ECO:0000313" key="3">
    <source>
        <dbReference type="RefSeq" id="XP_033355282.1"/>
    </source>
</evidence>
<dbReference type="Proteomes" id="UP000504631">
    <property type="component" value="Unplaced"/>
</dbReference>
<dbReference type="FunFam" id="3.40.50.10480:FF:000001">
    <property type="entry name" value="IMP4, U3 small nucleolar ribonucleoprotein"/>
    <property type="match status" value="1"/>
</dbReference>
<dbReference type="InterPro" id="IPR007109">
    <property type="entry name" value="Brix"/>
</dbReference>
<reference evidence="3" key="1">
    <citation type="submission" date="2025-08" db="UniProtKB">
        <authorList>
            <consortium name="RefSeq"/>
        </authorList>
    </citation>
    <scope>IDENTIFICATION</scope>
    <source>
        <tissue evidence="3">Muscle</tissue>
    </source>
</reference>
<dbReference type="Pfam" id="PF04427">
    <property type="entry name" value="Brix"/>
    <property type="match status" value="1"/>
</dbReference>
<dbReference type="GO" id="GO:0034457">
    <property type="term" value="C:Mpp10 complex"/>
    <property type="evidence" value="ECO:0007669"/>
    <property type="project" value="UniProtKB-ARBA"/>
</dbReference>
<dbReference type="SMART" id="SM00879">
    <property type="entry name" value="Brix"/>
    <property type="match status" value="1"/>
</dbReference>
<evidence type="ECO:0000313" key="2">
    <source>
        <dbReference type="Proteomes" id="UP000504631"/>
    </source>
</evidence>
<evidence type="ECO:0000259" key="1">
    <source>
        <dbReference type="PROSITE" id="PS50833"/>
    </source>
</evidence>
<dbReference type="GO" id="GO:0005654">
    <property type="term" value="C:nucleoplasm"/>
    <property type="evidence" value="ECO:0007669"/>
    <property type="project" value="UniProtKB-ARBA"/>
</dbReference>
<dbReference type="GO" id="GO:0006364">
    <property type="term" value="P:rRNA processing"/>
    <property type="evidence" value="ECO:0007669"/>
    <property type="project" value="InterPro"/>
</dbReference>
<dbReference type="Gene3D" id="3.40.50.10480">
    <property type="entry name" value="Probable brix-domain ribosomal biogenesis protein"/>
    <property type="match status" value="1"/>
</dbReference>
<keyword evidence="2" id="KW-1185">Reference proteome</keyword>
<dbReference type="RefSeq" id="XP_033355282.1">
    <property type="nucleotide sequence ID" value="XM_033499391.1"/>
</dbReference>
<organism evidence="2 3">
    <name type="scientific">Bombus vosnesenskii</name>
    <dbReference type="NCBI Taxonomy" id="207650"/>
    <lineage>
        <taxon>Eukaryota</taxon>
        <taxon>Metazoa</taxon>
        <taxon>Ecdysozoa</taxon>
        <taxon>Arthropoda</taxon>
        <taxon>Hexapoda</taxon>
        <taxon>Insecta</taxon>
        <taxon>Pterygota</taxon>
        <taxon>Neoptera</taxon>
        <taxon>Endopterygota</taxon>
        <taxon>Hymenoptera</taxon>
        <taxon>Apocrita</taxon>
        <taxon>Aculeata</taxon>
        <taxon>Apoidea</taxon>
        <taxon>Anthophila</taxon>
        <taxon>Apidae</taxon>
        <taxon>Bombus</taxon>
        <taxon>Pyrobombus</taxon>
    </lineage>
</organism>
<dbReference type="PANTHER" id="PTHR22734:SF2">
    <property type="entry name" value="U3 SMALL NUCLEOLAR RIBONUCLEOPROTEIN PROTEIN IMP4"/>
    <property type="match status" value="1"/>
</dbReference>
<accession>A0A6J3KQ69</accession>
<name>A0A6J3KQ69_9HYME</name>
<proteinExistence type="predicted"/>
<dbReference type="AlphaFoldDB" id="A0A6J3KQ69"/>
<dbReference type="InterPro" id="IPR044281">
    <property type="entry name" value="IMP4/RPF1"/>
</dbReference>
<gene>
    <name evidence="3" type="primary">LOC117236444</name>
</gene>
<dbReference type="GO" id="GO:0042274">
    <property type="term" value="P:ribosomal small subunit biogenesis"/>
    <property type="evidence" value="ECO:0007669"/>
    <property type="project" value="UniProtKB-ARBA"/>
</dbReference>
<dbReference type="SUPFAM" id="SSF52954">
    <property type="entry name" value="Class II aaRS ABD-related"/>
    <property type="match status" value="1"/>
</dbReference>
<dbReference type="GO" id="GO:0030515">
    <property type="term" value="F:snoRNA binding"/>
    <property type="evidence" value="ECO:0007669"/>
    <property type="project" value="TreeGrafter"/>
</dbReference>
<dbReference type="PANTHER" id="PTHR22734">
    <property type="entry name" value="U3 SMALL NUCLEOLAR RIBONUCLEOPROTEIN PROTEIN IMP4"/>
    <property type="match status" value="1"/>
</dbReference>
<protein>
    <submittedName>
        <fullName evidence="3">U3 small nucleolar ribonucleoprotein protein IMP4</fullName>
    </submittedName>
</protein>
<dbReference type="PROSITE" id="PS50833">
    <property type="entry name" value="BRIX"/>
    <property type="match status" value="1"/>
</dbReference>
<sequence>MLRRQARLRREYLYRKSVQDKLKSIQEKKEKLKRSLEQNIPIHPDLRKDALNIQKQLAWEDAGPEMAVAIGTEMGGVVGSHEDDEYRWAGVEDPKIVITTSRDPSSRLKMFVKELRLIFPNSQRMNRGNYEMKQLIHACRANDVTDFIIVHEHRGVPNSLIICHLPYGPTAYFTMSDVIMRHDVPDIGTMSEQYPHLIFHNFKTKLGERVMSILKYLFPVPKEDSKRIITFANHDDYISFRHHTYKKIHGKAIELVEVGPRFQLKLYQIKLGTLDAEAAADTEWALRPYMNTSHKRRFLSNEDGWQQEDDI</sequence>
<keyword evidence="3" id="KW-0687">Ribonucleoprotein</keyword>
<dbReference type="GO" id="GO:0032040">
    <property type="term" value="C:small-subunit processome"/>
    <property type="evidence" value="ECO:0007669"/>
    <property type="project" value="TreeGrafter"/>
</dbReference>